<proteinExistence type="predicted"/>
<name>A0A8H5F6M1_9AGAR</name>
<evidence type="ECO:0008006" key="3">
    <source>
        <dbReference type="Google" id="ProtNLM"/>
    </source>
</evidence>
<dbReference type="EMBL" id="JAACJK010000163">
    <property type="protein sequence ID" value="KAF5325664.1"/>
    <property type="molecule type" value="Genomic_DNA"/>
</dbReference>
<comment type="caution">
    <text evidence="1">The sequence shown here is derived from an EMBL/GenBank/DDBJ whole genome shotgun (WGS) entry which is preliminary data.</text>
</comment>
<organism evidence="1 2">
    <name type="scientific">Ephemerocybe angulata</name>
    <dbReference type="NCBI Taxonomy" id="980116"/>
    <lineage>
        <taxon>Eukaryota</taxon>
        <taxon>Fungi</taxon>
        <taxon>Dikarya</taxon>
        <taxon>Basidiomycota</taxon>
        <taxon>Agaricomycotina</taxon>
        <taxon>Agaricomycetes</taxon>
        <taxon>Agaricomycetidae</taxon>
        <taxon>Agaricales</taxon>
        <taxon>Agaricineae</taxon>
        <taxon>Psathyrellaceae</taxon>
        <taxon>Ephemerocybe</taxon>
    </lineage>
</organism>
<dbReference type="AlphaFoldDB" id="A0A8H5F6M1"/>
<dbReference type="Proteomes" id="UP000541558">
    <property type="component" value="Unassembled WGS sequence"/>
</dbReference>
<evidence type="ECO:0000313" key="1">
    <source>
        <dbReference type="EMBL" id="KAF5325664.1"/>
    </source>
</evidence>
<evidence type="ECO:0000313" key="2">
    <source>
        <dbReference type="Proteomes" id="UP000541558"/>
    </source>
</evidence>
<protein>
    <recommendedName>
        <fullName evidence="3">HNH nuclease domain-containing protein</fullName>
    </recommendedName>
</protein>
<keyword evidence="2" id="KW-1185">Reference proteome</keyword>
<dbReference type="OrthoDB" id="2104739at2759"/>
<accession>A0A8H5F6M1</accession>
<gene>
    <name evidence="1" type="ORF">D9611_000370</name>
</gene>
<reference evidence="1 2" key="1">
    <citation type="journal article" date="2020" name="ISME J.">
        <title>Uncovering the hidden diversity of litter-decomposition mechanisms in mushroom-forming fungi.</title>
        <authorList>
            <person name="Floudas D."/>
            <person name="Bentzer J."/>
            <person name="Ahren D."/>
            <person name="Johansson T."/>
            <person name="Persson P."/>
            <person name="Tunlid A."/>
        </authorList>
    </citation>
    <scope>NUCLEOTIDE SEQUENCE [LARGE SCALE GENOMIC DNA]</scope>
    <source>
        <strain evidence="1 2">CBS 175.51</strain>
    </source>
</reference>
<sequence length="311" mass="35173">MSKLPNSLSKELKSNSKLASAYTAILDIERDIKDEKNLIFCRILGYLLECAPGGKARSLVASEILGCNGDIAMILAIGAWYFEHLDRSFKYTQRKEDSIKGFSQCSAELDEDLSSPDEYLASHSAAEDQVKIRDDDHCLLTGSPDLWRWVKDPDFQERTKDWIPPLYTTHGCHILNHVAESSGDDYSPSAIWDVITRLDCQSALEELQGSQVHRLENMMTLSSIAYTLFTNLMVWLVPVPGEPNTYLVENDYPGLESAGIRLREKVVFTSRDLEKYPVPSPRYLEIHEALAKVANLSGARHYIQDELLPRF</sequence>